<dbReference type="SMART" id="SM00066">
    <property type="entry name" value="GAL4"/>
    <property type="match status" value="1"/>
</dbReference>
<dbReference type="GO" id="GO:0008270">
    <property type="term" value="F:zinc ion binding"/>
    <property type="evidence" value="ECO:0007669"/>
    <property type="project" value="InterPro"/>
</dbReference>
<feature type="compositionally biased region" description="Low complexity" evidence="1">
    <location>
        <begin position="388"/>
        <end position="428"/>
    </location>
</feature>
<keyword evidence="4" id="KW-1185">Reference proteome</keyword>
<feature type="region of interest" description="Disordered" evidence="1">
    <location>
        <begin position="388"/>
        <end position="430"/>
    </location>
</feature>
<proteinExistence type="predicted"/>
<dbReference type="InterPro" id="IPR036864">
    <property type="entry name" value="Zn2-C6_fun-type_DNA-bd_sf"/>
</dbReference>
<feature type="compositionally biased region" description="Polar residues" evidence="1">
    <location>
        <begin position="301"/>
        <end position="318"/>
    </location>
</feature>
<dbReference type="RefSeq" id="XP_025348916.1">
    <property type="nucleotide sequence ID" value="XM_025489374.1"/>
</dbReference>
<dbReference type="STRING" id="1684307.A0A316U960"/>
<feature type="region of interest" description="Disordered" evidence="1">
    <location>
        <begin position="180"/>
        <end position="238"/>
    </location>
</feature>
<feature type="compositionally biased region" description="Low complexity" evidence="1">
    <location>
        <begin position="14"/>
        <end position="43"/>
    </location>
</feature>
<feature type="region of interest" description="Disordered" evidence="1">
    <location>
        <begin position="274"/>
        <end position="337"/>
    </location>
</feature>
<dbReference type="PANTHER" id="PTHR47431:SF1">
    <property type="entry name" value="ZN(II)2CYS6 TRANSCRIPTION FACTOR (EUROFUNG)"/>
    <property type="match status" value="1"/>
</dbReference>
<gene>
    <name evidence="3" type="ORF">BCV69DRAFT_153883</name>
</gene>
<feature type="compositionally biased region" description="Low complexity" evidence="1">
    <location>
        <begin position="54"/>
        <end position="69"/>
    </location>
</feature>
<dbReference type="PANTHER" id="PTHR47431">
    <property type="entry name" value="ZN(II)2CYS6 TRANSCRIPTION FACTOR (EUROFUNG)-RELATED"/>
    <property type="match status" value="1"/>
</dbReference>
<dbReference type="GO" id="GO:0000981">
    <property type="term" value="F:DNA-binding transcription factor activity, RNA polymerase II-specific"/>
    <property type="evidence" value="ECO:0007669"/>
    <property type="project" value="InterPro"/>
</dbReference>
<dbReference type="EMBL" id="KZ819324">
    <property type="protein sequence ID" value="PWN21756.1"/>
    <property type="molecule type" value="Genomic_DNA"/>
</dbReference>
<reference evidence="3 4" key="1">
    <citation type="journal article" date="2018" name="Mol. Biol. Evol.">
        <title>Broad Genomic Sampling Reveals a Smut Pathogenic Ancestry of the Fungal Clade Ustilaginomycotina.</title>
        <authorList>
            <person name="Kijpornyongpan T."/>
            <person name="Mondo S.J."/>
            <person name="Barry K."/>
            <person name="Sandor L."/>
            <person name="Lee J."/>
            <person name="Lipzen A."/>
            <person name="Pangilinan J."/>
            <person name="LaButti K."/>
            <person name="Hainaut M."/>
            <person name="Henrissat B."/>
            <person name="Grigoriev I.V."/>
            <person name="Spatafora J.W."/>
            <person name="Aime M.C."/>
        </authorList>
    </citation>
    <scope>NUCLEOTIDE SEQUENCE [LARGE SCALE GENOMIC DNA]</scope>
    <source>
        <strain evidence="3 4">MCA 4718</strain>
    </source>
</reference>
<dbReference type="Proteomes" id="UP000245942">
    <property type="component" value="Unassembled WGS sequence"/>
</dbReference>
<dbReference type="InterPro" id="IPR001138">
    <property type="entry name" value="Zn2Cys6_DnaBD"/>
</dbReference>
<accession>A0A316U960</accession>
<protein>
    <recommendedName>
        <fullName evidence="2">Zn(2)-C6 fungal-type domain-containing protein</fullName>
    </recommendedName>
</protein>
<dbReference type="AlphaFoldDB" id="A0A316U960"/>
<feature type="compositionally biased region" description="Polar residues" evidence="1">
    <location>
        <begin position="278"/>
        <end position="290"/>
    </location>
</feature>
<evidence type="ECO:0000256" key="1">
    <source>
        <dbReference type="SAM" id="MobiDB-lite"/>
    </source>
</evidence>
<evidence type="ECO:0000313" key="3">
    <source>
        <dbReference type="EMBL" id="PWN21756.1"/>
    </source>
</evidence>
<dbReference type="OrthoDB" id="2428527at2759"/>
<dbReference type="CDD" id="cd00067">
    <property type="entry name" value="GAL4"/>
    <property type="match status" value="1"/>
</dbReference>
<sequence>MGPSRRPAPRQLPSGSFGSSASSSNPEAASSSSSSSSSLAVSGLMNTPPSTHFSPIASASSRSNQSSSSGEMTARVHSLASESTARGGGPIEGSSRKVAAMNRASMACVACREAKHRCDGQSPAALLGAPITAPPRQLMLDGSAPPPTLYPADQQCTRCNLNDIDCLWAPKAKLGRPAKKTIGATAPLGGADKASGRSSRGVSSSKTPLATSSSVHSTSRPPAHSAYPAPFSSPSEDELSWLSVPHGYPRQSIQSPPLGSDWIGHGNVPLGSGPLVQNADSVNPFSQHSRSALPPLMAGPASSSSSYRPQQQLGTSGQMHRPLSPPPPPSLRTSPIGAWSSFSSAVNPRPHAPTNLFDAQYHVDRGQPQYSTDPHPRYSQALASTFHSSAFPSESPSSDSPTGSVSGTVSGSLSGSLSGSTPGSMSYSAAAHFPPQMRSHGVMMPRPHQPGSHSASFHLSPAIPLTATGTAITPSAHSHTDPITIRTGMQLYFASTPRYCLALAPCQQYRLFAALERWAWLIAEQPRSQLPEEAKDFLTLSQVLAAVGWKLSRDDAAGVLHSLFLQQARDGLSGILSRPSDAYKSCSVPQLVSCLQALLLGSTMEYALADTDRSGSYLQKAADIVIDLGISVFDSASPVATSRDRERSIPSTGLNAIQVPEMELADDVRRCFWELCIIQTMFCSATSGDASMCLLRSGIPIDVTFPDSPPPSSESDYGLRVRCASLLLESVQSVPPNPSARLNRLEALNGVVTEIAQSARRRFENGLTEESVEMTYTAYVMLNSARIQLIRMTFFPTLYNELEVPDMPVDSVQGKASLVAALPLQVARAAIKTIIQAADNIVQLTRADNNARVSFPNLYGSARLPVTPVLNHSPFHGSSQLTASFAYVAAAALWKDLVDTTPYRRDDDKLASAARAESTSRALISALAKDPGKAADSHTLPQSSRKDDRSEGESSESSATDVSVVWRHSNVLSNLAFAHSHLVAASHIWPIAGKLAADVANCRSLVDRRAPLDG</sequence>
<evidence type="ECO:0000259" key="2">
    <source>
        <dbReference type="SMART" id="SM00066"/>
    </source>
</evidence>
<feature type="compositionally biased region" description="Low complexity" evidence="1">
    <location>
        <begin position="196"/>
        <end position="214"/>
    </location>
</feature>
<feature type="compositionally biased region" description="Polar residues" evidence="1">
    <location>
        <begin position="44"/>
        <end position="53"/>
    </location>
</feature>
<dbReference type="GeneID" id="37011108"/>
<organism evidence="3 4">
    <name type="scientific">Pseudomicrostroma glucosiphilum</name>
    <dbReference type="NCBI Taxonomy" id="1684307"/>
    <lineage>
        <taxon>Eukaryota</taxon>
        <taxon>Fungi</taxon>
        <taxon>Dikarya</taxon>
        <taxon>Basidiomycota</taxon>
        <taxon>Ustilaginomycotina</taxon>
        <taxon>Exobasidiomycetes</taxon>
        <taxon>Microstromatales</taxon>
        <taxon>Microstromatales incertae sedis</taxon>
        <taxon>Pseudomicrostroma</taxon>
    </lineage>
</organism>
<evidence type="ECO:0000313" key="4">
    <source>
        <dbReference type="Proteomes" id="UP000245942"/>
    </source>
</evidence>
<dbReference type="SUPFAM" id="SSF57701">
    <property type="entry name" value="Zn2/Cys6 DNA-binding domain"/>
    <property type="match status" value="1"/>
</dbReference>
<name>A0A316U960_9BASI</name>
<feature type="region of interest" description="Disordered" evidence="1">
    <location>
        <begin position="1"/>
        <end position="94"/>
    </location>
</feature>
<feature type="region of interest" description="Disordered" evidence="1">
    <location>
        <begin position="928"/>
        <end position="960"/>
    </location>
</feature>
<feature type="domain" description="Zn(2)-C6 fungal-type" evidence="2">
    <location>
        <begin position="102"/>
        <end position="177"/>
    </location>
</feature>